<evidence type="ECO:0000313" key="2">
    <source>
        <dbReference type="Proteomes" id="UP001177021"/>
    </source>
</evidence>
<sequence>MCLENHFSKIYTQNLSSSFFFVEQNIFIFPQLNNSIHIAQDFLSLTTMSLSMSTTTSGHYSALSLPTRTNSKQNQPYFLPTTKLFSSRNSFSCSFSNTLLSKPFLYVVKAASDVGSEASNEKGEGGGEEEPYEEYEVEIDQPYGIKFVKGRDGGTYIDAIAPGGSADKAGVFTVGDKVLATSAVFGTEIWPAAEYGRTMYTIRQRIGPLLMRMQKRYGKIETGGALTEKEIIRAERNSGVVSSRLREIQMQNYLRKKELKAGREQDLREGLLLYKNAKYEEALEKFESVLGSKPEPEEAAVASYNVACCYSKLNQIKAALSSLEEALKSGFEDFKRIRTDPDLANARASPEFDPLLKRFDESFINESAINAIKSIFGFNKN</sequence>
<dbReference type="Proteomes" id="UP001177021">
    <property type="component" value="Unassembled WGS sequence"/>
</dbReference>
<gene>
    <name evidence="1" type="ORF">MILVUS5_LOCUS39799</name>
</gene>
<proteinExistence type="predicted"/>
<accession>A0ACB0MA25</accession>
<keyword evidence="2" id="KW-1185">Reference proteome</keyword>
<comment type="caution">
    <text evidence="1">The sequence shown here is derived from an EMBL/GenBank/DDBJ whole genome shotgun (WGS) entry which is preliminary data.</text>
</comment>
<reference evidence="1" key="1">
    <citation type="submission" date="2023-10" db="EMBL/GenBank/DDBJ databases">
        <authorList>
            <person name="Rodriguez Cubillos JULIANA M."/>
            <person name="De Vega J."/>
        </authorList>
    </citation>
    <scope>NUCLEOTIDE SEQUENCE</scope>
</reference>
<name>A0ACB0MA25_TRIPR</name>
<evidence type="ECO:0000313" key="1">
    <source>
        <dbReference type="EMBL" id="CAJ2677244.1"/>
    </source>
</evidence>
<dbReference type="EMBL" id="CASHSV030000823">
    <property type="protein sequence ID" value="CAJ2677244.1"/>
    <property type="molecule type" value="Genomic_DNA"/>
</dbReference>
<protein>
    <submittedName>
        <fullName evidence="1">Uncharacterized protein</fullName>
    </submittedName>
</protein>
<organism evidence="1 2">
    <name type="scientific">Trifolium pratense</name>
    <name type="common">Red clover</name>
    <dbReference type="NCBI Taxonomy" id="57577"/>
    <lineage>
        <taxon>Eukaryota</taxon>
        <taxon>Viridiplantae</taxon>
        <taxon>Streptophyta</taxon>
        <taxon>Embryophyta</taxon>
        <taxon>Tracheophyta</taxon>
        <taxon>Spermatophyta</taxon>
        <taxon>Magnoliopsida</taxon>
        <taxon>eudicotyledons</taxon>
        <taxon>Gunneridae</taxon>
        <taxon>Pentapetalae</taxon>
        <taxon>rosids</taxon>
        <taxon>fabids</taxon>
        <taxon>Fabales</taxon>
        <taxon>Fabaceae</taxon>
        <taxon>Papilionoideae</taxon>
        <taxon>50 kb inversion clade</taxon>
        <taxon>NPAAA clade</taxon>
        <taxon>Hologalegina</taxon>
        <taxon>IRL clade</taxon>
        <taxon>Trifolieae</taxon>
        <taxon>Trifolium</taxon>
    </lineage>
</organism>